<name>A0A6A4VEP4_AMPAM</name>
<feature type="region of interest" description="Disordered" evidence="2">
    <location>
        <begin position="73"/>
        <end position="94"/>
    </location>
</feature>
<evidence type="ECO:0000313" key="4">
    <source>
        <dbReference type="Proteomes" id="UP000440578"/>
    </source>
</evidence>
<dbReference type="EMBL" id="VIIS01002137">
    <property type="protein sequence ID" value="KAF0288050.1"/>
    <property type="molecule type" value="Genomic_DNA"/>
</dbReference>
<evidence type="ECO:0000256" key="2">
    <source>
        <dbReference type="SAM" id="MobiDB-lite"/>
    </source>
</evidence>
<keyword evidence="1" id="KW-0175">Coiled coil</keyword>
<reference evidence="3 4" key="1">
    <citation type="submission" date="2019-07" db="EMBL/GenBank/DDBJ databases">
        <title>Draft genome assembly of a fouling barnacle, Amphibalanus amphitrite (Darwin, 1854): The first reference genome for Thecostraca.</title>
        <authorList>
            <person name="Kim W."/>
        </authorList>
    </citation>
    <scope>NUCLEOTIDE SEQUENCE [LARGE SCALE GENOMIC DNA]</scope>
    <source>
        <strain evidence="3">SNU_AA5</strain>
        <tissue evidence="3">Soma without cirri and trophi</tissue>
    </source>
</reference>
<proteinExistence type="predicted"/>
<accession>A0A6A4VEP4</accession>
<organism evidence="3 4">
    <name type="scientific">Amphibalanus amphitrite</name>
    <name type="common">Striped barnacle</name>
    <name type="synonym">Balanus amphitrite</name>
    <dbReference type="NCBI Taxonomy" id="1232801"/>
    <lineage>
        <taxon>Eukaryota</taxon>
        <taxon>Metazoa</taxon>
        <taxon>Ecdysozoa</taxon>
        <taxon>Arthropoda</taxon>
        <taxon>Crustacea</taxon>
        <taxon>Multicrustacea</taxon>
        <taxon>Cirripedia</taxon>
        <taxon>Thoracica</taxon>
        <taxon>Thoracicalcarea</taxon>
        <taxon>Balanomorpha</taxon>
        <taxon>Balanoidea</taxon>
        <taxon>Balanidae</taxon>
        <taxon>Amphibalaninae</taxon>
        <taxon>Amphibalanus</taxon>
    </lineage>
</organism>
<sequence>MSSPRRSPRASSGNRLASKRQRVDELQKLIAAEQVAVQGASSKTRELNDARRILEAANQYSRLTTVLDAVTGLPDGQGEQLLTDHADADRSRKSRLTQLEGELSAALERQHRLRARLDQLRARLPPADQARQQLRRAQNDTAVQRWVRRGGADGRHISVRSA</sequence>
<feature type="region of interest" description="Disordered" evidence="2">
    <location>
        <begin position="1"/>
        <end position="21"/>
    </location>
</feature>
<keyword evidence="4" id="KW-1185">Reference proteome</keyword>
<dbReference type="Proteomes" id="UP000440578">
    <property type="component" value="Unassembled WGS sequence"/>
</dbReference>
<evidence type="ECO:0000256" key="1">
    <source>
        <dbReference type="SAM" id="Coils"/>
    </source>
</evidence>
<dbReference type="EMBL" id="VIIS01002137">
    <property type="protein sequence ID" value="KAF0288051.1"/>
    <property type="molecule type" value="Genomic_DNA"/>
</dbReference>
<protein>
    <submittedName>
        <fullName evidence="3">Uncharacterized protein</fullName>
    </submittedName>
</protein>
<feature type="coiled-coil region" evidence="1">
    <location>
        <begin position="96"/>
        <end position="123"/>
    </location>
</feature>
<dbReference type="AlphaFoldDB" id="A0A6A4VEP4"/>
<feature type="compositionally biased region" description="Basic and acidic residues" evidence="2">
    <location>
        <begin position="82"/>
        <end position="91"/>
    </location>
</feature>
<feature type="compositionally biased region" description="Low complexity" evidence="2">
    <location>
        <begin position="1"/>
        <end position="12"/>
    </location>
</feature>
<comment type="caution">
    <text evidence="3">The sequence shown here is derived from an EMBL/GenBank/DDBJ whole genome shotgun (WGS) entry which is preliminary data.</text>
</comment>
<gene>
    <name evidence="3" type="ORF">FJT64_013546</name>
</gene>
<evidence type="ECO:0000313" key="3">
    <source>
        <dbReference type="EMBL" id="KAF0288051.1"/>
    </source>
</evidence>